<proteinExistence type="predicted"/>
<keyword evidence="1" id="KW-0472">Membrane</keyword>
<evidence type="ECO:0000313" key="2">
    <source>
        <dbReference type="EMBL" id="MBU5337339.1"/>
    </source>
</evidence>
<name>A0ABS6DZY6_9FIRM</name>
<sequence length="314" mass="36510">MDVYFYIAILDSITRSIILSNFLVNILDLKYSKILSALGIFIINSFADICNANVINYLGLNFLNSLQVKFIINYIVLTLFLYKISSNTLKQTILRYMYFILMAGVTEIIAFIVFDYKSSDLTIFIHTPAKMVFSIMANAIASLVSMFFLLLYFKIKNKIKQNYMFLILILAVSQVFILNKYIAFFRRNMTSTIVLIGVVFFIIQIIVNIIVLNLVIKSILSYDLEQKVYRANLENEKNKYVRGLYKNQKSYFNRLISNFKSSIESILNSTYLIKKNGFSEENIFDKELENIISQSENLNETIVDILEKYKTKSH</sequence>
<keyword evidence="3" id="KW-1185">Reference proteome</keyword>
<feature type="transmembrane region" description="Helical" evidence="1">
    <location>
        <begin position="134"/>
        <end position="153"/>
    </location>
</feature>
<evidence type="ECO:0000313" key="3">
    <source>
        <dbReference type="Proteomes" id="UP001196301"/>
    </source>
</evidence>
<feature type="transmembrane region" description="Helical" evidence="1">
    <location>
        <begin position="96"/>
        <end position="114"/>
    </location>
</feature>
<feature type="transmembrane region" description="Helical" evidence="1">
    <location>
        <begin position="191"/>
        <end position="216"/>
    </location>
</feature>
<protein>
    <submittedName>
        <fullName evidence="2">Uncharacterized protein</fullName>
    </submittedName>
</protein>
<organism evidence="2 3">
    <name type="scientific">Intestinibacter bartlettii</name>
    <dbReference type="NCBI Taxonomy" id="261299"/>
    <lineage>
        <taxon>Bacteria</taxon>
        <taxon>Bacillati</taxon>
        <taxon>Bacillota</taxon>
        <taxon>Clostridia</taxon>
        <taxon>Peptostreptococcales</taxon>
        <taxon>Peptostreptococcaceae</taxon>
        <taxon>Intestinibacter</taxon>
    </lineage>
</organism>
<reference evidence="2 3" key="1">
    <citation type="submission" date="2021-06" db="EMBL/GenBank/DDBJ databases">
        <authorList>
            <person name="Sun Q."/>
            <person name="Li D."/>
        </authorList>
    </citation>
    <scope>NUCLEOTIDE SEQUENCE [LARGE SCALE GENOMIC DNA]</scope>
    <source>
        <strain evidence="2 3">N19</strain>
    </source>
</reference>
<dbReference type="Proteomes" id="UP001196301">
    <property type="component" value="Unassembled WGS sequence"/>
</dbReference>
<feature type="transmembrane region" description="Helical" evidence="1">
    <location>
        <begin position="34"/>
        <end position="54"/>
    </location>
</feature>
<keyword evidence="1" id="KW-0812">Transmembrane</keyword>
<comment type="caution">
    <text evidence="2">The sequence shown here is derived from an EMBL/GenBank/DDBJ whole genome shotgun (WGS) entry which is preliminary data.</text>
</comment>
<feature type="transmembrane region" description="Helical" evidence="1">
    <location>
        <begin position="6"/>
        <end position="27"/>
    </location>
</feature>
<accession>A0ABS6DZY6</accession>
<dbReference type="EMBL" id="JAHLOQ010000049">
    <property type="protein sequence ID" value="MBU5337339.1"/>
    <property type="molecule type" value="Genomic_DNA"/>
</dbReference>
<feature type="transmembrane region" description="Helical" evidence="1">
    <location>
        <begin position="66"/>
        <end position="84"/>
    </location>
</feature>
<feature type="transmembrane region" description="Helical" evidence="1">
    <location>
        <begin position="165"/>
        <end position="185"/>
    </location>
</feature>
<evidence type="ECO:0000256" key="1">
    <source>
        <dbReference type="SAM" id="Phobius"/>
    </source>
</evidence>
<gene>
    <name evidence="2" type="ORF">KQI20_12885</name>
</gene>
<keyword evidence="1" id="KW-1133">Transmembrane helix</keyword>
<dbReference type="RefSeq" id="WP_216571942.1">
    <property type="nucleotide sequence ID" value="NZ_JAHLOQ010000049.1"/>
</dbReference>